<reference evidence="1 2" key="1">
    <citation type="journal article" date="2024" name="G3 (Bethesda)">
        <title>Genome assembly of Hibiscus sabdariffa L. provides insights into metabolisms of medicinal natural products.</title>
        <authorList>
            <person name="Kim T."/>
        </authorList>
    </citation>
    <scope>NUCLEOTIDE SEQUENCE [LARGE SCALE GENOMIC DNA]</scope>
    <source>
        <strain evidence="1">TK-2024</strain>
        <tissue evidence="1">Old leaves</tissue>
    </source>
</reference>
<dbReference type="CDD" id="cd08939">
    <property type="entry name" value="KDSR-like_SDR_c"/>
    <property type="match status" value="1"/>
</dbReference>
<comment type="caution">
    <text evidence="1">The sequence shown here is derived from an EMBL/GenBank/DDBJ whole genome shotgun (WGS) entry which is preliminary data.</text>
</comment>
<dbReference type="InterPro" id="IPR036291">
    <property type="entry name" value="NAD(P)-bd_dom_sf"/>
</dbReference>
<dbReference type="PRINTS" id="PR00080">
    <property type="entry name" value="SDRFAMILY"/>
</dbReference>
<protein>
    <submittedName>
        <fullName evidence="1">Uncharacterized protein</fullName>
    </submittedName>
</protein>
<dbReference type="InterPro" id="IPR002347">
    <property type="entry name" value="SDR_fam"/>
</dbReference>
<organism evidence="1 2">
    <name type="scientific">Hibiscus sabdariffa</name>
    <name type="common">roselle</name>
    <dbReference type="NCBI Taxonomy" id="183260"/>
    <lineage>
        <taxon>Eukaryota</taxon>
        <taxon>Viridiplantae</taxon>
        <taxon>Streptophyta</taxon>
        <taxon>Embryophyta</taxon>
        <taxon>Tracheophyta</taxon>
        <taxon>Spermatophyta</taxon>
        <taxon>Magnoliopsida</taxon>
        <taxon>eudicotyledons</taxon>
        <taxon>Gunneridae</taxon>
        <taxon>Pentapetalae</taxon>
        <taxon>rosids</taxon>
        <taxon>malvids</taxon>
        <taxon>Malvales</taxon>
        <taxon>Malvaceae</taxon>
        <taxon>Malvoideae</taxon>
        <taxon>Hibiscus</taxon>
    </lineage>
</organism>
<proteinExistence type="predicted"/>
<accession>A0ABR2A7A3</accession>
<gene>
    <name evidence="1" type="ORF">V6N12_073059</name>
</gene>
<dbReference type="PANTHER" id="PTHR43550:SF3">
    <property type="entry name" value="3-KETODIHYDROSPHINGOSINE REDUCTASE"/>
    <property type="match status" value="1"/>
</dbReference>
<keyword evidence="2" id="KW-1185">Reference proteome</keyword>
<name>A0ABR2A7A3_9ROSI</name>
<dbReference type="Pfam" id="PF00106">
    <property type="entry name" value="adh_short"/>
    <property type="match status" value="1"/>
</dbReference>
<dbReference type="EMBL" id="JBBPBM010000965">
    <property type="protein sequence ID" value="KAK8488914.1"/>
    <property type="molecule type" value="Genomic_DNA"/>
</dbReference>
<dbReference type="InterPro" id="IPR045022">
    <property type="entry name" value="KDSR-like"/>
</dbReference>
<evidence type="ECO:0000313" key="2">
    <source>
        <dbReference type="Proteomes" id="UP001472677"/>
    </source>
</evidence>
<dbReference type="SUPFAM" id="SSF51735">
    <property type="entry name" value="NAD(P)-binding Rossmann-fold domains"/>
    <property type="match status" value="1"/>
</dbReference>
<dbReference type="InterPro" id="IPR020904">
    <property type="entry name" value="Sc_DH/Rdtase_CS"/>
</dbReference>
<dbReference type="Proteomes" id="UP001472677">
    <property type="component" value="Unassembled WGS sequence"/>
</dbReference>
<sequence>MLIFIILAPIFLLLLYFIVQPQPVSIPIKGRHVFITGGSSGIGLALAHKAVSEGARVSLLARSLSKLEEAKKSLHLAYGVDVGIFAADVRDYDAVKRAVVEAGPVDVLVVNQGIFVPQELKKQDLDEVKLMIDVNLVGSFNVVKAALPSMKGRKDSRPASIALMSSQAGQVGIYGYSAYSASKFGLRGLAEALQQELISDNIHISVIYPPDTETPGLEEERKIRPKMTDMIAGSGSVLKAEEVAKKTLDGIKSGRFSISFRLEGQMLAIAAAGASPQRSFLIAFFEVAFAGVSRIVTLLFLSNVYRSITKSHAN</sequence>
<dbReference type="PANTHER" id="PTHR43550">
    <property type="entry name" value="3-KETODIHYDROSPHINGOSINE REDUCTASE"/>
    <property type="match status" value="1"/>
</dbReference>
<evidence type="ECO:0000313" key="1">
    <source>
        <dbReference type="EMBL" id="KAK8488914.1"/>
    </source>
</evidence>
<dbReference type="PROSITE" id="PS00061">
    <property type="entry name" value="ADH_SHORT"/>
    <property type="match status" value="1"/>
</dbReference>
<dbReference type="Gene3D" id="3.40.50.720">
    <property type="entry name" value="NAD(P)-binding Rossmann-like Domain"/>
    <property type="match status" value="1"/>
</dbReference>
<dbReference type="PRINTS" id="PR00081">
    <property type="entry name" value="GDHRDH"/>
</dbReference>